<dbReference type="GO" id="GO:0003700">
    <property type="term" value="F:DNA-binding transcription factor activity"/>
    <property type="evidence" value="ECO:0007669"/>
    <property type="project" value="InterPro"/>
</dbReference>
<dbReference type="SUPFAM" id="SSF57959">
    <property type="entry name" value="Leucine zipper domain"/>
    <property type="match status" value="1"/>
</dbReference>
<dbReference type="InterPro" id="IPR016477">
    <property type="entry name" value="Fructo-/Ketosamine-3-kinase"/>
</dbReference>
<protein>
    <recommendedName>
        <fullName evidence="1">protein-ribulosamine 3-kinase</fullName>
        <ecNumber evidence="1">2.7.1.172</ecNumber>
    </recommendedName>
</protein>
<dbReference type="InterPro" id="IPR011009">
    <property type="entry name" value="Kinase-like_dom_sf"/>
</dbReference>
<feature type="region of interest" description="Disordered" evidence="3">
    <location>
        <begin position="517"/>
        <end position="568"/>
    </location>
</feature>
<dbReference type="SMART" id="SM00338">
    <property type="entry name" value="BRLZ"/>
    <property type="match status" value="1"/>
</dbReference>
<dbReference type="PANTHER" id="PTHR12149">
    <property type="entry name" value="FRUCTOSAMINE 3 KINASE-RELATED PROTEIN"/>
    <property type="match status" value="1"/>
</dbReference>
<proteinExistence type="predicted"/>
<dbReference type="EMBL" id="LHPG02000003">
    <property type="protein sequence ID" value="PRW59711.1"/>
    <property type="molecule type" value="Genomic_DNA"/>
</dbReference>
<evidence type="ECO:0000256" key="2">
    <source>
        <dbReference type="ARBA" id="ARBA00048655"/>
    </source>
</evidence>
<feature type="region of interest" description="Disordered" evidence="3">
    <location>
        <begin position="792"/>
        <end position="813"/>
    </location>
</feature>
<feature type="region of interest" description="Disordered" evidence="3">
    <location>
        <begin position="478"/>
        <end position="497"/>
    </location>
</feature>
<comment type="catalytic activity">
    <reaction evidence="2">
        <text>N(6)-D-ribulosyl-L-lysyl-[protein] + ATP = N(6)-(3-O-phospho-D-ribulosyl)-L-lysyl-[protein] + ADP + H(+)</text>
        <dbReference type="Rhea" id="RHEA:48432"/>
        <dbReference type="Rhea" id="RHEA-COMP:12103"/>
        <dbReference type="Rhea" id="RHEA-COMP:12104"/>
        <dbReference type="ChEBI" id="CHEBI:15378"/>
        <dbReference type="ChEBI" id="CHEBI:30616"/>
        <dbReference type="ChEBI" id="CHEBI:90418"/>
        <dbReference type="ChEBI" id="CHEBI:90420"/>
        <dbReference type="ChEBI" id="CHEBI:456216"/>
        <dbReference type="EC" id="2.7.1.172"/>
    </reaction>
    <physiologicalReaction direction="left-to-right" evidence="2">
        <dbReference type="Rhea" id="RHEA:48433"/>
    </physiologicalReaction>
</comment>
<evidence type="ECO:0000256" key="3">
    <source>
        <dbReference type="SAM" id="MobiDB-lite"/>
    </source>
</evidence>
<dbReference type="PROSITE" id="PS50217">
    <property type="entry name" value="BZIP"/>
    <property type="match status" value="1"/>
</dbReference>
<dbReference type="PROSITE" id="PS00036">
    <property type="entry name" value="BZIP_BASIC"/>
    <property type="match status" value="1"/>
</dbReference>
<evidence type="ECO:0000259" key="4">
    <source>
        <dbReference type="PROSITE" id="PS50217"/>
    </source>
</evidence>
<organism evidence="5 6">
    <name type="scientific">Chlorella sorokiniana</name>
    <name type="common">Freshwater green alga</name>
    <dbReference type="NCBI Taxonomy" id="3076"/>
    <lineage>
        <taxon>Eukaryota</taxon>
        <taxon>Viridiplantae</taxon>
        <taxon>Chlorophyta</taxon>
        <taxon>core chlorophytes</taxon>
        <taxon>Trebouxiophyceae</taxon>
        <taxon>Chlorellales</taxon>
        <taxon>Chlorellaceae</taxon>
        <taxon>Chlorella clade</taxon>
        <taxon>Chlorella</taxon>
    </lineage>
</organism>
<dbReference type="Gene3D" id="3.90.1200.10">
    <property type="match status" value="1"/>
</dbReference>
<dbReference type="OrthoDB" id="5772781at2759"/>
<reference evidence="5 6" key="1">
    <citation type="journal article" date="2018" name="Plant J.">
        <title>Genome sequences of Chlorella sorokiniana UTEX 1602 and Micractinium conductrix SAG 241.80: implications to maltose excretion by a green alga.</title>
        <authorList>
            <person name="Arriola M.B."/>
            <person name="Velmurugan N."/>
            <person name="Zhang Y."/>
            <person name="Plunkett M.H."/>
            <person name="Hondzo H."/>
            <person name="Barney B.M."/>
        </authorList>
    </citation>
    <scope>NUCLEOTIDE SEQUENCE [LARGE SCALE GENOMIC DNA]</scope>
    <source>
        <strain evidence="6">UTEX 1602</strain>
    </source>
</reference>
<dbReference type="Gene3D" id="3.30.200.20">
    <property type="entry name" value="Phosphorylase Kinase, domain 1"/>
    <property type="match status" value="1"/>
</dbReference>
<dbReference type="Gene3D" id="1.20.5.170">
    <property type="match status" value="1"/>
</dbReference>
<dbReference type="InterPro" id="IPR046347">
    <property type="entry name" value="bZIP_sf"/>
</dbReference>
<dbReference type="SUPFAM" id="SSF56112">
    <property type="entry name" value="Protein kinase-like (PK-like)"/>
    <property type="match status" value="1"/>
</dbReference>
<dbReference type="EC" id="2.7.1.172" evidence="1"/>
<evidence type="ECO:0000313" key="5">
    <source>
        <dbReference type="EMBL" id="PRW59711.1"/>
    </source>
</evidence>
<name>A0A2P6U070_CHLSO</name>
<feature type="region of interest" description="Disordered" evidence="3">
    <location>
        <begin position="348"/>
        <end position="367"/>
    </location>
</feature>
<dbReference type="PANTHER" id="PTHR12149:SF8">
    <property type="entry name" value="PROTEIN-RIBULOSAMINE 3-KINASE"/>
    <property type="match status" value="1"/>
</dbReference>
<feature type="domain" description="BZIP" evidence="4">
    <location>
        <begin position="343"/>
        <end position="388"/>
    </location>
</feature>
<keyword evidence="6" id="KW-1185">Reference proteome</keyword>
<gene>
    <name evidence="5" type="ORF">C2E21_1337</name>
</gene>
<dbReference type="GO" id="GO:0102193">
    <property type="term" value="F:protein-ribulosamine 3-kinase activity"/>
    <property type="evidence" value="ECO:0007669"/>
    <property type="project" value="UniProtKB-EC"/>
</dbReference>
<dbReference type="InterPro" id="IPR004827">
    <property type="entry name" value="bZIP"/>
</dbReference>
<dbReference type="AlphaFoldDB" id="A0A2P6U070"/>
<evidence type="ECO:0000313" key="6">
    <source>
        <dbReference type="Proteomes" id="UP000239899"/>
    </source>
</evidence>
<dbReference type="Pfam" id="PF03881">
    <property type="entry name" value="Fructosamin_kin"/>
    <property type="match status" value="1"/>
</dbReference>
<dbReference type="Pfam" id="PF07716">
    <property type="entry name" value="bZIP_2"/>
    <property type="match status" value="1"/>
</dbReference>
<comment type="caution">
    <text evidence="5">The sequence shown here is derived from an EMBL/GenBank/DDBJ whole genome shotgun (WGS) entry which is preliminary data.</text>
</comment>
<evidence type="ECO:0000256" key="1">
    <source>
        <dbReference type="ARBA" id="ARBA00011961"/>
    </source>
</evidence>
<accession>A0A2P6U070</accession>
<dbReference type="Proteomes" id="UP000239899">
    <property type="component" value="Unassembled WGS sequence"/>
</dbReference>
<sequence>MAGGKEADGAVAWIEEQLPEFGRVTGTQFAGGSSWSSAYIYTTDSGRQLFVKTALGRDPEAMFKGEAEGLRAMHATNTIRVPAVYHYGPLPGPPGGGALRSGGSFIVMECLDMRGRCDQAELGRQMARMHLAAPQHDLAGQFGFVCNNTIGGTPQPNPWTDDWVAFFREHRLRHQLKLAANSRLNQLAEPLLRPGALESLFDGIQVKPSVLHGDLWSGNIAGVDGQPCIFDPATYYGHHEAEWGMSWCAGFGAAFWSGYHSLIPREPGFDERADLYTLYHKLNHYNLFGSGYLGDCERLLTRLARHWPQQWPLQWQQAGAAAAAPHPPHMDPQLMAAKLAAAREKNRLAQQRFRERRRQRQKQAGEQCEVLQQEIEQLEVEIEALRAQNHVYQRVLAVRDAMLQTFTSLQPPEAQAAALQHAGAMSAAAQLQDQAVPVPLLPAPEAAGGLVRALSELPSEGELDAAAVQSEAAAEAQAAEAAAGAGPQAAEADAAQEAQAGTAEAAATAVAGSSAAAGGAEGSVGMDASEAGTGLGPAPQSLLGEAHRRGTASSLDGSALQEVEEVPPPSNKALLARIESWTGPEHLLEFVRQWQAELRVAYQAADAAGFDADTAGELESLVQRMTEMWWHVGQLRPAYLSYLAHVALPENSGQLSLWREIASEVLPYINDVGLALVHRSWHNYSKRLAKVAVGVSKWVHKLQTYTVQPPEGLITNAQRALELAEISSHIAAAVQEEYVASMELVARQFPVSNILLQAYTNYRCAPYLPDIVAIVYNIVCIDSEQRAAEARGVYRPRLPPSRPAPSSRVPEEAKAHGLEAAAAMLQP</sequence>